<accession>A0A1D1VVW1</accession>
<dbReference type="EMBL" id="BDGG01000008">
    <property type="protein sequence ID" value="GAV02749.1"/>
    <property type="molecule type" value="Genomic_DNA"/>
</dbReference>
<dbReference type="SUPFAM" id="SSF53822">
    <property type="entry name" value="Periplasmic binding protein-like I"/>
    <property type="match status" value="1"/>
</dbReference>
<dbReference type="Proteomes" id="UP000186922">
    <property type="component" value="Unassembled WGS sequence"/>
</dbReference>
<protein>
    <recommendedName>
        <fullName evidence="4">Receptor ligand binding region domain-containing protein</fullName>
    </recommendedName>
</protein>
<keyword evidence="3" id="KW-1185">Reference proteome</keyword>
<proteinExistence type="predicted"/>
<evidence type="ECO:0000313" key="3">
    <source>
        <dbReference type="Proteomes" id="UP000186922"/>
    </source>
</evidence>
<evidence type="ECO:0008006" key="4">
    <source>
        <dbReference type="Google" id="ProtNLM"/>
    </source>
</evidence>
<organism evidence="2 3">
    <name type="scientific">Ramazzottius varieornatus</name>
    <name type="common">Water bear</name>
    <name type="synonym">Tardigrade</name>
    <dbReference type="NCBI Taxonomy" id="947166"/>
    <lineage>
        <taxon>Eukaryota</taxon>
        <taxon>Metazoa</taxon>
        <taxon>Ecdysozoa</taxon>
        <taxon>Tardigrada</taxon>
        <taxon>Eutardigrada</taxon>
        <taxon>Parachela</taxon>
        <taxon>Hypsibioidea</taxon>
        <taxon>Ramazzottiidae</taxon>
        <taxon>Ramazzottius</taxon>
    </lineage>
</organism>
<evidence type="ECO:0000256" key="1">
    <source>
        <dbReference type="SAM" id="SignalP"/>
    </source>
</evidence>
<sequence>MITAHRLNMTDGTFVFFFLQSCLFFHHVDILDETNDPPDTVNEQIFQPLIFVRFDYSYRLHSTAVFTEAARIALETYNYTFGKDDKMNDVGFSAFEAASALLQVLQELEHNHPEGFFTKDLYRSLINRTFHLETRDVSIDHLAYRLRNSYFCRFDNFSGNFQVLT</sequence>
<comment type="caution">
    <text evidence="2">The sequence shown here is derived from an EMBL/GenBank/DDBJ whole genome shotgun (WGS) entry which is preliminary data.</text>
</comment>
<dbReference type="PROSITE" id="PS51257">
    <property type="entry name" value="PROKAR_LIPOPROTEIN"/>
    <property type="match status" value="1"/>
</dbReference>
<gene>
    <name evidence="2" type="primary">RvY_13276</name>
    <name evidence="2" type="synonym">RvY_13276.1</name>
    <name evidence="2" type="ORF">RvY_13276-1</name>
</gene>
<dbReference type="Gene3D" id="3.40.50.2300">
    <property type="match status" value="1"/>
</dbReference>
<feature type="signal peptide" evidence="1">
    <location>
        <begin position="1"/>
        <end position="30"/>
    </location>
</feature>
<dbReference type="InterPro" id="IPR028082">
    <property type="entry name" value="Peripla_BP_I"/>
</dbReference>
<dbReference type="AlphaFoldDB" id="A0A1D1VVW1"/>
<evidence type="ECO:0000313" key="2">
    <source>
        <dbReference type="EMBL" id="GAV02749.1"/>
    </source>
</evidence>
<reference evidence="2 3" key="1">
    <citation type="journal article" date="2016" name="Nat. Commun.">
        <title>Extremotolerant tardigrade genome and improved radiotolerance of human cultured cells by tardigrade-unique protein.</title>
        <authorList>
            <person name="Hashimoto T."/>
            <person name="Horikawa D.D."/>
            <person name="Saito Y."/>
            <person name="Kuwahara H."/>
            <person name="Kozuka-Hata H."/>
            <person name="Shin-I T."/>
            <person name="Minakuchi Y."/>
            <person name="Ohishi K."/>
            <person name="Motoyama A."/>
            <person name="Aizu T."/>
            <person name="Enomoto A."/>
            <person name="Kondo K."/>
            <person name="Tanaka S."/>
            <person name="Hara Y."/>
            <person name="Koshikawa S."/>
            <person name="Sagara H."/>
            <person name="Miura T."/>
            <person name="Yokobori S."/>
            <person name="Miyagawa K."/>
            <person name="Suzuki Y."/>
            <person name="Kubo T."/>
            <person name="Oyama M."/>
            <person name="Kohara Y."/>
            <person name="Fujiyama A."/>
            <person name="Arakawa K."/>
            <person name="Katayama T."/>
            <person name="Toyoda A."/>
            <person name="Kunieda T."/>
        </authorList>
    </citation>
    <scope>NUCLEOTIDE SEQUENCE [LARGE SCALE GENOMIC DNA]</scope>
    <source>
        <strain evidence="2 3">YOKOZUNA-1</strain>
    </source>
</reference>
<feature type="chain" id="PRO_5008898908" description="Receptor ligand binding region domain-containing protein" evidence="1">
    <location>
        <begin position="31"/>
        <end position="165"/>
    </location>
</feature>
<name>A0A1D1VVW1_RAMVA</name>
<keyword evidence="1" id="KW-0732">Signal</keyword>